<reference evidence="2 3" key="1">
    <citation type="journal article" date="2023" name="Hortic Res">
        <title>Pangenome of water caltrop reveals structural variations and asymmetric subgenome divergence after allopolyploidization.</title>
        <authorList>
            <person name="Zhang X."/>
            <person name="Chen Y."/>
            <person name="Wang L."/>
            <person name="Yuan Y."/>
            <person name="Fang M."/>
            <person name="Shi L."/>
            <person name="Lu R."/>
            <person name="Comes H.P."/>
            <person name="Ma Y."/>
            <person name="Chen Y."/>
            <person name="Huang G."/>
            <person name="Zhou Y."/>
            <person name="Zheng Z."/>
            <person name="Qiu Y."/>
        </authorList>
    </citation>
    <scope>NUCLEOTIDE SEQUENCE [LARGE SCALE GENOMIC DNA]</scope>
    <source>
        <strain evidence="2">F231</strain>
    </source>
</reference>
<dbReference type="AlphaFoldDB" id="A0AAN7KDE8"/>
<dbReference type="Proteomes" id="UP001346149">
    <property type="component" value="Unassembled WGS sequence"/>
</dbReference>
<evidence type="ECO:0000256" key="1">
    <source>
        <dbReference type="SAM" id="Phobius"/>
    </source>
</evidence>
<keyword evidence="1" id="KW-0472">Membrane</keyword>
<dbReference type="EMBL" id="JAXQNO010000024">
    <property type="protein sequence ID" value="KAK4762974.1"/>
    <property type="molecule type" value="Genomic_DNA"/>
</dbReference>
<evidence type="ECO:0000313" key="3">
    <source>
        <dbReference type="Proteomes" id="UP001346149"/>
    </source>
</evidence>
<proteinExistence type="predicted"/>
<sequence>MGHHGGYMSDLLSYATAKHSPETLLLQRLQYAATDFKIRESIPVVGVQSIEREEGRDPMYCKRERDREREENEKLEQFYKKGLPFTPILQRLSLPLLFPLIHSLLFPLILSLFPLIAKKPIRVF</sequence>
<evidence type="ECO:0000313" key="2">
    <source>
        <dbReference type="EMBL" id="KAK4762974.1"/>
    </source>
</evidence>
<feature type="transmembrane region" description="Helical" evidence="1">
    <location>
        <begin position="96"/>
        <end position="117"/>
    </location>
</feature>
<keyword evidence="1" id="KW-0812">Transmembrane</keyword>
<keyword evidence="1" id="KW-1133">Transmembrane helix</keyword>
<name>A0AAN7KDE8_TRANT</name>
<comment type="caution">
    <text evidence="2">The sequence shown here is derived from an EMBL/GenBank/DDBJ whole genome shotgun (WGS) entry which is preliminary data.</text>
</comment>
<protein>
    <submittedName>
        <fullName evidence="2">Uncharacterized protein</fullName>
    </submittedName>
</protein>
<gene>
    <name evidence="2" type="ORF">SAY86_008742</name>
</gene>
<keyword evidence="3" id="KW-1185">Reference proteome</keyword>
<accession>A0AAN7KDE8</accession>
<organism evidence="2 3">
    <name type="scientific">Trapa natans</name>
    <name type="common">Water chestnut</name>
    <dbReference type="NCBI Taxonomy" id="22666"/>
    <lineage>
        <taxon>Eukaryota</taxon>
        <taxon>Viridiplantae</taxon>
        <taxon>Streptophyta</taxon>
        <taxon>Embryophyta</taxon>
        <taxon>Tracheophyta</taxon>
        <taxon>Spermatophyta</taxon>
        <taxon>Magnoliopsida</taxon>
        <taxon>eudicotyledons</taxon>
        <taxon>Gunneridae</taxon>
        <taxon>Pentapetalae</taxon>
        <taxon>rosids</taxon>
        <taxon>malvids</taxon>
        <taxon>Myrtales</taxon>
        <taxon>Lythraceae</taxon>
        <taxon>Trapa</taxon>
    </lineage>
</organism>